<proteinExistence type="predicted"/>
<evidence type="ECO:0000256" key="2">
    <source>
        <dbReference type="ARBA" id="ARBA00022741"/>
    </source>
</evidence>
<protein>
    <recommendedName>
        <fullName evidence="5">Protein kinase domain-containing protein</fullName>
    </recommendedName>
</protein>
<dbReference type="Pfam" id="PF00069">
    <property type="entry name" value="Pkinase"/>
    <property type="match status" value="1"/>
</dbReference>
<keyword evidence="2" id="KW-0547">Nucleotide-binding</keyword>
<evidence type="ECO:0000256" key="3">
    <source>
        <dbReference type="ARBA" id="ARBA00022777"/>
    </source>
</evidence>
<dbReference type="PANTHER" id="PTHR43289:SF6">
    <property type="entry name" value="SERINE_THREONINE-PROTEIN KINASE NEKL-3"/>
    <property type="match status" value="1"/>
</dbReference>
<reference evidence="6" key="1">
    <citation type="journal article" date="2014" name="Front. Microbiol.">
        <title>High frequency of phylogenetically diverse reductive dehalogenase-homologous genes in deep subseafloor sedimentary metagenomes.</title>
        <authorList>
            <person name="Kawai M."/>
            <person name="Futagami T."/>
            <person name="Toyoda A."/>
            <person name="Takaki Y."/>
            <person name="Nishi S."/>
            <person name="Hori S."/>
            <person name="Arai W."/>
            <person name="Tsubouchi T."/>
            <person name="Morono Y."/>
            <person name="Uchiyama I."/>
            <person name="Ito T."/>
            <person name="Fujiyama A."/>
            <person name="Inagaki F."/>
            <person name="Takami H."/>
        </authorList>
    </citation>
    <scope>NUCLEOTIDE SEQUENCE</scope>
    <source>
        <strain evidence="6">Expedition CK06-06</strain>
    </source>
</reference>
<dbReference type="PROSITE" id="PS50011">
    <property type="entry name" value="PROTEIN_KINASE_DOM"/>
    <property type="match status" value="1"/>
</dbReference>
<evidence type="ECO:0000259" key="5">
    <source>
        <dbReference type="PROSITE" id="PS50011"/>
    </source>
</evidence>
<dbReference type="SMART" id="SM00220">
    <property type="entry name" value="S_TKc"/>
    <property type="match status" value="1"/>
</dbReference>
<dbReference type="GO" id="GO:0005524">
    <property type="term" value="F:ATP binding"/>
    <property type="evidence" value="ECO:0007669"/>
    <property type="project" value="UniProtKB-KW"/>
</dbReference>
<sequence>MKECPKCGKCLSDSRENCPNDDSYLEVHLKGSAIIDGKYLLERCLGRGGMGAVYKAQHIELQKFFALKLIKHSILADPTYLARFRTEAKALGKLKHPNIIEVTDYGIDPRDGGIPYLVMEYLEGDTLRNHFNKEGFFVLEKAFPILESAASAIDYAHSCGILHRDLNLKNIFL</sequence>
<dbReference type="InterPro" id="IPR000719">
    <property type="entry name" value="Prot_kinase_dom"/>
</dbReference>
<keyword evidence="4" id="KW-0067">ATP-binding</keyword>
<evidence type="ECO:0000256" key="4">
    <source>
        <dbReference type="ARBA" id="ARBA00022840"/>
    </source>
</evidence>
<dbReference type="InterPro" id="IPR011009">
    <property type="entry name" value="Kinase-like_dom_sf"/>
</dbReference>
<dbReference type="Gene3D" id="1.10.510.10">
    <property type="entry name" value="Transferase(Phosphotransferase) domain 1"/>
    <property type="match status" value="1"/>
</dbReference>
<name>X0VNI9_9ZZZZ</name>
<dbReference type="CDD" id="cd14014">
    <property type="entry name" value="STKc_PknB_like"/>
    <property type="match status" value="1"/>
</dbReference>
<dbReference type="GO" id="GO:0004674">
    <property type="term" value="F:protein serine/threonine kinase activity"/>
    <property type="evidence" value="ECO:0007669"/>
    <property type="project" value="TreeGrafter"/>
</dbReference>
<comment type="caution">
    <text evidence="6">The sequence shown here is derived from an EMBL/GenBank/DDBJ whole genome shotgun (WGS) entry which is preliminary data.</text>
</comment>
<dbReference type="InterPro" id="IPR017441">
    <property type="entry name" value="Protein_kinase_ATP_BS"/>
</dbReference>
<feature type="domain" description="Protein kinase" evidence="5">
    <location>
        <begin position="39"/>
        <end position="173"/>
    </location>
</feature>
<evidence type="ECO:0000313" key="6">
    <source>
        <dbReference type="EMBL" id="GAG13998.1"/>
    </source>
</evidence>
<dbReference type="SUPFAM" id="SSF56112">
    <property type="entry name" value="Protein kinase-like (PK-like)"/>
    <property type="match status" value="1"/>
</dbReference>
<dbReference type="AlphaFoldDB" id="X0VNI9"/>
<gene>
    <name evidence="6" type="ORF">S01H1_34143</name>
</gene>
<keyword evidence="1" id="KW-0808">Transferase</keyword>
<evidence type="ECO:0000256" key="1">
    <source>
        <dbReference type="ARBA" id="ARBA00022679"/>
    </source>
</evidence>
<keyword evidence="3" id="KW-0418">Kinase</keyword>
<accession>X0VNI9</accession>
<dbReference type="PROSITE" id="PS00107">
    <property type="entry name" value="PROTEIN_KINASE_ATP"/>
    <property type="match status" value="1"/>
</dbReference>
<dbReference type="Gene3D" id="3.30.200.20">
    <property type="entry name" value="Phosphorylase Kinase, domain 1"/>
    <property type="match status" value="1"/>
</dbReference>
<dbReference type="PANTHER" id="PTHR43289">
    <property type="entry name" value="MITOGEN-ACTIVATED PROTEIN KINASE KINASE KINASE 20-RELATED"/>
    <property type="match status" value="1"/>
</dbReference>
<feature type="non-terminal residue" evidence="6">
    <location>
        <position position="173"/>
    </location>
</feature>
<dbReference type="EMBL" id="BARS01021234">
    <property type="protein sequence ID" value="GAG13998.1"/>
    <property type="molecule type" value="Genomic_DNA"/>
</dbReference>
<organism evidence="6">
    <name type="scientific">marine sediment metagenome</name>
    <dbReference type="NCBI Taxonomy" id="412755"/>
    <lineage>
        <taxon>unclassified sequences</taxon>
        <taxon>metagenomes</taxon>
        <taxon>ecological metagenomes</taxon>
    </lineage>
</organism>